<comment type="caution">
    <text evidence="11">The sequence shown here is derived from an EMBL/GenBank/DDBJ whole genome shotgun (WGS) entry which is preliminary data.</text>
</comment>
<dbReference type="Gene3D" id="3.40.50.10090">
    <property type="match status" value="2"/>
</dbReference>
<evidence type="ECO:0000256" key="6">
    <source>
        <dbReference type="ARBA" id="ARBA00037589"/>
    </source>
</evidence>
<dbReference type="GO" id="GO:0004852">
    <property type="term" value="F:uroporphyrinogen-III synthase activity"/>
    <property type="evidence" value="ECO:0007669"/>
    <property type="project" value="UniProtKB-UniRule"/>
</dbReference>
<evidence type="ECO:0000256" key="9">
    <source>
        <dbReference type="RuleBase" id="RU366031"/>
    </source>
</evidence>
<evidence type="ECO:0000256" key="8">
    <source>
        <dbReference type="ARBA" id="ARBA00048617"/>
    </source>
</evidence>
<dbReference type="Proteomes" id="UP000602076">
    <property type="component" value="Unassembled WGS sequence"/>
</dbReference>
<dbReference type="InterPro" id="IPR036108">
    <property type="entry name" value="4pyrrol_syn_uPrphyn_synt_sf"/>
</dbReference>
<proteinExistence type="inferred from homology"/>
<dbReference type="InterPro" id="IPR039793">
    <property type="entry name" value="UROS/Hem4"/>
</dbReference>
<sequence>MSAHSFLTGKKVLLTREERDNAGFADLIREAGGEPVSIPMIGFRHRTLDEKEKEILTNPQQYDWLVLTSKNGVDFFFRQVEKEIGLPDIAVIGTKTKEALEQYGHVPQFVPSQFVAECFVEEFIPKLTNSAKVLVVKGNLARDLIAESVREEGHNCDEIILYENVMPEGSEEKLCEAIKNEQIDVLTFASSSAVRHFMQVVEKHALHSLISQCVIACIGPIAQKTAEQHGLHVQICAQPYTIEGLVASLIDYRE</sequence>
<comment type="catalytic activity">
    <reaction evidence="8 9">
        <text>hydroxymethylbilane = uroporphyrinogen III + H2O</text>
        <dbReference type="Rhea" id="RHEA:18965"/>
        <dbReference type="ChEBI" id="CHEBI:15377"/>
        <dbReference type="ChEBI" id="CHEBI:57308"/>
        <dbReference type="ChEBI" id="CHEBI:57845"/>
        <dbReference type="EC" id="4.2.1.75"/>
    </reaction>
</comment>
<dbReference type="SUPFAM" id="SSF69618">
    <property type="entry name" value="HemD-like"/>
    <property type="match status" value="1"/>
</dbReference>
<comment type="function">
    <text evidence="6 9">Catalyzes cyclization of the linear tetrapyrrole, hydroxymethylbilane, to the macrocyclic uroporphyrinogen III.</text>
</comment>
<organism evidence="11 12">
    <name type="scientific">Peribacillus faecalis</name>
    <dbReference type="NCBI Taxonomy" id="2772559"/>
    <lineage>
        <taxon>Bacteria</taxon>
        <taxon>Bacillati</taxon>
        <taxon>Bacillota</taxon>
        <taxon>Bacilli</taxon>
        <taxon>Bacillales</taxon>
        <taxon>Bacillaceae</taxon>
        <taxon>Peribacillus</taxon>
    </lineage>
</organism>
<dbReference type="EC" id="4.2.1.75" evidence="3 9"/>
<dbReference type="CDD" id="cd06578">
    <property type="entry name" value="HemD"/>
    <property type="match status" value="1"/>
</dbReference>
<accession>A0A927CU01</accession>
<dbReference type="GO" id="GO:0006782">
    <property type="term" value="P:protoporphyrinogen IX biosynthetic process"/>
    <property type="evidence" value="ECO:0007669"/>
    <property type="project" value="UniProtKB-UniRule"/>
</dbReference>
<evidence type="ECO:0000256" key="3">
    <source>
        <dbReference type="ARBA" id="ARBA00013109"/>
    </source>
</evidence>
<dbReference type="PANTHER" id="PTHR38042">
    <property type="entry name" value="UROPORPHYRINOGEN-III SYNTHASE, CHLOROPLASTIC"/>
    <property type="match status" value="1"/>
</dbReference>
<comment type="similarity">
    <text evidence="2 9">Belongs to the uroporphyrinogen-III synthase family.</text>
</comment>
<dbReference type="RefSeq" id="WP_190997354.1">
    <property type="nucleotide sequence ID" value="NZ_JACXSI010000011.1"/>
</dbReference>
<keyword evidence="5 9" id="KW-0627">Porphyrin biosynthesis</keyword>
<evidence type="ECO:0000256" key="4">
    <source>
        <dbReference type="ARBA" id="ARBA00023239"/>
    </source>
</evidence>
<keyword evidence="12" id="KW-1185">Reference proteome</keyword>
<evidence type="ECO:0000313" key="12">
    <source>
        <dbReference type="Proteomes" id="UP000602076"/>
    </source>
</evidence>
<protein>
    <recommendedName>
        <fullName evidence="7 9">Uroporphyrinogen-III synthase</fullName>
        <ecNumber evidence="3 9">4.2.1.75</ecNumber>
    </recommendedName>
</protein>
<evidence type="ECO:0000256" key="1">
    <source>
        <dbReference type="ARBA" id="ARBA00004772"/>
    </source>
</evidence>
<dbReference type="PANTHER" id="PTHR38042:SF1">
    <property type="entry name" value="UROPORPHYRINOGEN-III SYNTHASE, CHLOROPLASTIC"/>
    <property type="match status" value="1"/>
</dbReference>
<evidence type="ECO:0000256" key="7">
    <source>
        <dbReference type="ARBA" id="ARBA00040167"/>
    </source>
</evidence>
<gene>
    <name evidence="11" type="ORF">IEO70_05460</name>
</gene>
<dbReference type="InterPro" id="IPR003754">
    <property type="entry name" value="4pyrrol_synth_uPrphyn_synth"/>
</dbReference>
<evidence type="ECO:0000256" key="2">
    <source>
        <dbReference type="ARBA" id="ARBA00008133"/>
    </source>
</evidence>
<name>A0A927CU01_9BACI</name>
<dbReference type="AlphaFoldDB" id="A0A927CU01"/>
<dbReference type="GO" id="GO:0006780">
    <property type="term" value="P:uroporphyrinogen III biosynthetic process"/>
    <property type="evidence" value="ECO:0007669"/>
    <property type="project" value="UniProtKB-UniRule"/>
</dbReference>
<reference evidence="11" key="1">
    <citation type="submission" date="2020-09" db="EMBL/GenBank/DDBJ databases">
        <title>Bacillus faecalis sp. nov., a moderately halophilic bacterium isolated from cow faeces.</title>
        <authorList>
            <person name="Jiang L."/>
            <person name="Lee J."/>
        </authorList>
    </citation>
    <scope>NUCLEOTIDE SEQUENCE</scope>
    <source>
        <strain evidence="11">AGMB 02131</strain>
    </source>
</reference>
<feature type="domain" description="Tetrapyrrole biosynthesis uroporphyrinogen III synthase" evidence="10">
    <location>
        <begin position="24"/>
        <end position="247"/>
    </location>
</feature>
<evidence type="ECO:0000259" key="10">
    <source>
        <dbReference type="Pfam" id="PF02602"/>
    </source>
</evidence>
<dbReference type="Pfam" id="PF02602">
    <property type="entry name" value="HEM4"/>
    <property type="match status" value="1"/>
</dbReference>
<evidence type="ECO:0000256" key="5">
    <source>
        <dbReference type="ARBA" id="ARBA00023244"/>
    </source>
</evidence>
<dbReference type="EMBL" id="JACXSI010000011">
    <property type="protein sequence ID" value="MBD3107807.1"/>
    <property type="molecule type" value="Genomic_DNA"/>
</dbReference>
<comment type="pathway">
    <text evidence="1 9">Porphyrin-containing compound metabolism; protoporphyrin-IX biosynthesis; coproporphyrinogen-III from 5-aminolevulinate: step 3/4.</text>
</comment>
<keyword evidence="4 9" id="KW-0456">Lyase</keyword>
<evidence type="ECO:0000313" key="11">
    <source>
        <dbReference type="EMBL" id="MBD3107807.1"/>
    </source>
</evidence>